<reference evidence="1" key="1">
    <citation type="submission" date="2023-05" db="EMBL/GenBank/DDBJ databases">
        <authorList>
            <person name="Du J."/>
        </authorList>
    </citation>
    <scope>NUCLEOTIDE SEQUENCE</scope>
    <source>
        <strain evidence="1">UMB1064</strain>
    </source>
</reference>
<protein>
    <submittedName>
        <fullName evidence="1">Uncharacterized protein</fullName>
    </submittedName>
</protein>
<accession>A0AAW9SUB5</accession>
<proteinExistence type="predicted"/>
<dbReference type="AlphaFoldDB" id="A0AAW9SUB5"/>
<dbReference type="EMBL" id="JASOOY020000011">
    <property type="protein sequence ID" value="MEO3716733.1"/>
    <property type="molecule type" value="Genomic_DNA"/>
</dbReference>
<evidence type="ECO:0000313" key="2">
    <source>
        <dbReference type="Proteomes" id="UP001223646"/>
    </source>
</evidence>
<organism evidence="1 2">
    <name type="scientific">Corynebacterium amycolatum</name>
    <dbReference type="NCBI Taxonomy" id="43765"/>
    <lineage>
        <taxon>Bacteria</taxon>
        <taxon>Bacillati</taxon>
        <taxon>Actinomycetota</taxon>
        <taxon>Actinomycetes</taxon>
        <taxon>Mycobacteriales</taxon>
        <taxon>Corynebacteriaceae</taxon>
        <taxon>Corynebacterium</taxon>
    </lineage>
</organism>
<sequence>MGPKAVASRISVRSRSRWVLGFNLKDMLAARGVDFVVTNGILTATVNEDYTRVVPVARSWTDDLIALTEGVGPDEYVFYHGLDERKRRDRLKVP</sequence>
<dbReference type="RefSeq" id="WP_141765080.1">
    <property type="nucleotide sequence ID" value="NZ_JASOOY020000011.1"/>
</dbReference>
<gene>
    <name evidence="1" type="ORF">QP460_003915</name>
</gene>
<dbReference type="Proteomes" id="UP001223646">
    <property type="component" value="Unassembled WGS sequence"/>
</dbReference>
<reference evidence="1" key="2">
    <citation type="submission" date="2024-05" db="EMBL/GenBank/DDBJ databases">
        <authorList>
            <person name="Wolfe A."/>
        </authorList>
    </citation>
    <scope>NUCLEOTIDE SEQUENCE</scope>
    <source>
        <strain evidence="1">UMB1064</strain>
    </source>
</reference>
<evidence type="ECO:0000313" key="1">
    <source>
        <dbReference type="EMBL" id="MEO3716733.1"/>
    </source>
</evidence>
<name>A0AAW9SUB5_CORAY</name>
<comment type="caution">
    <text evidence="1">The sequence shown here is derived from an EMBL/GenBank/DDBJ whole genome shotgun (WGS) entry which is preliminary data.</text>
</comment>